<dbReference type="Proteomes" id="UP001562425">
    <property type="component" value="Unassembled WGS sequence"/>
</dbReference>
<comment type="caution">
    <text evidence="2">The sequence shown here is derived from an EMBL/GenBank/DDBJ whole genome shotgun (WGS) entry which is preliminary data.</text>
</comment>
<evidence type="ECO:0000256" key="1">
    <source>
        <dbReference type="SAM" id="MobiDB-lite"/>
    </source>
</evidence>
<proteinExistence type="predicted"/>
<evidence type="ECO:0000313" key="2">
    <source>
        <dbReference type="EMBL" id="KAL1377057.1"/>
    </source>
</evidence>
<evidence type="ECO:0000313" key="3">
    <source>
        <dbReference type="Proteomes" id="UP001562425"/>
    </source>
</evidence>
<gene>
    <name evidence="2" type="ORF">pipiens_016517</name>
</gene>
<name>A0ABD1CLV4_CULPP</name>
<dbReference type="AlphaFoldDB" id="A0ABD1CLV4"/>
<reference evidence="2 3" key="1">
    <citation type="submission" date="2024-05" db="EMBL/GenBank/DDBJ databases">
        <title>Culex pipiens pipiens assembly and annotation.</title>
        <authorList>
            <person name="Alout H."/>
            <person name="Durand T."/>
        </authorList>
    </citation>
    <scope>NUCLEOTIDE SEQUENCE [LARGE SCALE GENOMIC DNA]</scope>
    <source>
        <strain evidence="2">HA-2024</strain>
        <tissue evidence="2">Whole body</tissue>
    </source>
</reference>
<sequence length="70" mass="7461">MCRAGPADIGMQRQSAAQSRQLKTTKVAEVEIAKSTGCLKRINAQCCCGSSAGTTGFRTTRGQKLLLSRK</sequence>
<feature type="region of interest" description="Disordered" evidence="1">
    <location>
        <begin position="1"/>
        <end position="20"/>
    </location>
</feature>
<keyword evidence="3" id="KW-1185">Reference proteome</keyword>
<protein>
    <submittedName>
        <fullName evidence="2">Uncharacterized protein</fullName>
    </submittedName>
</protein>
<accession>A0ABD1CLV4</accession>
<dbReference type="EMBL" id="JBEHCU010011211">
    <property type="protein sequence ID" value="KAL1377057.1"/>
    <property type="molecule type" value="Genomic_DNA"/>
</dbReference>
<organism evidence="2 3">
    <name type="scientific">Culex pipiens pipiens</name>
    <name type="common">Northern house mosquito</name>
    <dbReference type="NCBI Taxonomy" id="38569"/>
    <lineage>
        <taxon>Eukaryota</taxon>
        <taxon>Metazoa</taxon>
        <taxon>Ecdysozoa</taxon>
        <taxon>Arthropoda</taxon>
        <taxon>Hexapoda</taxon>
        <taxon>Insecta</taxon>
        <taxon>Pterygota</taxon>
        <taxon>Neoptera</taxon>
        <taxon>Endopterygota</taxon>
        <taxon>Diptera</taxon>
        <taxon>Nematocera</taxon>
        <taxon>Culicoidea</taxon>
        <taxon>Culicidae</taxon>
        <taxon>Culicinae</taxon>
        <taxon>Culicini</taxon>
        <taxon>Culex</taxon>
        <taxon>Culex</taxon>
    </lineage>
</organism>